<dbReference type="AlphaFoldDB" id="A0A1Y2C2U9"/>
<dbReference type="EMBL" id="MCGO01000032">
    <property type="protein sequence ID" value="ORY41360.1"/>
    <property type="molecule type" value="Genomic_DNA"/>
</dbReference>
<comment type="caution">
    <text evidence="1">The sequence shown here is derived from an EMBL/GenBank/DDBJ whole genome shotgun (WGS) entry which is preliminary data.</text>
</comment>
<gene>
    <name evidence="1" type="ORF">BCR33DRAFT_787086</name>
</gene>
<sequence length="340" mass="37869">MATKTPALNAIQKQVTEAAFEWHNIETRAIKSNGLPLSLTLVCFMDESAADGSASTVDFGTSIGLGLSASFADPNSVGVKPREILVGQVEWRKTNDDQSEVVWDMTKWKPEHWALFLNVLLGAAPALESASILSILISHKITRGRADFAKKLEDRFKRANPKHANVLFIPDGAAHRDEGLIFDVQVVKELVQFGVILEDRTAEPAMTFKVGMNGSVIVDSDARMYRTAREYIKERISTAQFSGSSEVPDEAVVQLKRATLELALEILDTMRSPTVNYNWEFISSQSKALSAQIMQEIWDKYTFNDSCYSLQCHKKAGHVDGSGQKTTDWQARHKFLCIKK</sequence>
<keyword evidence="2" id="KW-1185">Reference proteome</keyword>
<dbReference type="Proteomes" id="UP000193642">
    <property type="component" value="Unassembled WGS sequence"/>
</dbReference>
<evidence type="ECO:0000313" key="1">
    <source>
        <dbReference type="EMBL" id="ORY41360.1"/>
    </source>
</evidence>
<proteinExistence type="predicted"/>
<reference evidence="1 2" key="1">
    <citation type="submission" date="2016-07" db="EMBL/GenBank/DDBJ databases">
        <title>Pervasive Adenine N6-methylation of Active Genes in Fungi.</title>
        <authorList>
            <consortium name="DOE Joint Genome Institute"/>
            <person name="Mondo S.J."/>
            <person name="Dannebaum R.O."/>
            <person name="Kuo R.C."/>
            <person name="Labutti K."/>
            <person name="Haridas S."/>
            <person name="Kuo A."/>
            <person name="Salamov A."/>
            <person name="Ahrendt S.R."/>
            <person name="Lipzen A."/>
            <person name="Sullivan W."/>
            <person name="Andreopoulos W.B."/>
            <person name="Clum A."/>
            <person name="Lindquist E."/>
            <person name="Daum C."/>
            <person name="Ramamoorthy G.K."/>
            <person name="Gryganskyi A."/>
            <person name="Culley D."/>
            <person name="Magnuson J.K."/>
            <person name="James T.Y."/>
            <person name="O'Malley M.A."/>
            <person name="Stajich J.E."/>
            <person name="Spatafora J.W."/>
            <person name="Visel A."/>
            <person name="Grigoriev I.V."/>
        </authorList>
    </citation>
    <scope>NUCLEOTIDE SEQUENCE [LARGE SCALE GENOMIC DNA]</scope>
    <source>
        <strain evidence="1 2">JEL800</strain>
    </source>
</reference>
<accession>A0A1Y2C2U9</accession>
<protein>
    <submittedName>
        <fullName evidence="1">Uncharacterized protein</fullName>
    </submittedName>
</protein>
<organism evidence="1 2">
    <name type="scientific">Rhizoclosmatium globosum</name>
    <dbReference type="NCBI Taxonomy" id="329046"/>
    <lineage>
        <taxon>Eukaryota</taxon>
        <taxon>Fungi</taxon>
        <taxon>Fungi incertae sedis</taxon>
        <taxon>Chytridiomycota</taxon>
        <taxon>Chytridiomycota incertae sedis</taxon>
        <taxon>Chytridiomycetes</taxon>
        <taxon>Chytridiales</taxon>
        <taxon>Chytriomycetaceae</taxon>
        <taxon>Rhizoclosmatium</taxon>
    </lineage>
</organism>
<name>A0A1Y2C2U9_9FUNG</name>
<evidence type="ECO:0000313" key="2">
    <source>
        <dbReference type="Proteomes" id="UP000193642"/>
    </source>
</evidence>